<dbReference type="Proteomes" id="UP000011761">
    <property type="component" value="Unassembled WGS sequence"/>
</dbReference>
<dbReference type="KEGG" id="bcom:BAUCODRAFT_74427"/>
<dbReference type="EMBL" id="KB445559">
    <property type="protein sequence ID" value="EMC94131.1"/>
    <property type="molecule type" value="Genomic_DNA"/>
</dbReference>
<evidence type="ECO:0000256" key="6">
    <source>
        <dbReference type="ARBA" id="ARBA00022842"/>
    </source>
</evidence>
<dbReference type="CDD" id="cd00223">
    <property type="entry name" value="TOPRIM_TopoIIB_SPO"/>
    <property type="match status" value="1"/>
</dbReference>
<dbReference type="GeneID" id="19116887"/>
<reference evidence="13 14" key="1">
    <citation type="journal article" date="2012" name="PLoS Pathog.">
        <title>Diverse lifestyles and strategies of plant pathogenesis encoded in the genomes of eighteen Dothideomycetes fungi.</title>
        <authorList>
            <person name="Ohm R.A."/>
            <person name="Feau N."/>
            <person name="Henrissat B."/>
            <person name="Schoch C.L."/>
            <person name="Horwitz B.A."/>
            <person name="Barry K.W."/>
            <person name="Condon B.J."/>
            <person name="Copeland A.C."/>
            <person name="Dhillon B."/>
            <person name="Glaser F."/>
            <person name="Hesse C.N."/>
            <person name="Kosti I."/>
            <person name="LaButti K."/>
            <person name="Lindquist E.A."/>
            <person name="Lucas S."/>
            <person name="Salamov A.A."/>
            <person name="Bradshaw R.E."/>
            <person name="Ciuffetti L."/>
            <person name="Hamelin R.C."/>
            <person name="Kema G.H.J."/>
            <person name="Lawrence C."/>
            <person name="Scott J.A."/>
            <person name="Spatafora J.W."/>
            <person name="Turgeon B.G."/>
            <person name="de Wit P.J.G.M."/>
            <person name="Zhong S."/>
            <person name="Goodwin S.B."/>
            <person name="Grigoriev I.V."/>
        </authorList>
    </citation>
    <scope>NUCLEOTIDE SEQUENCE [LARGE SCALE GENOMIC DNA]</scope>
    <source>
        <strain evidence="13 14">UAMH 10762</strain>
    </source>
</reference>
<evidence type="ECO:0000256" key="7">
    <source>
        <dbReference type="ARBA" id="ARBA00023029"/>
    </source>
</evidence>
<dbReference type="GO" id="GO:0000228">
    <property type="term" value="C:nuclear chromosome"/>
    <property type="evidence" value="ECO:0007669"/>
    <property type="project" value="TreeGrafter"/>
</dbReference>
<keyword evidence="7 10" id="KW-0799">Topoisomerase</keyword>
<dbReference type="PROSITE" id="PS52041">
    <property type="entry name" value="TOPO_IIB"/>
    <property type="match status" value="1"/>
</dbReference>
<evidence type="ECO:0000259" key="11">
    <source>
        <dbReference type="Pfam" id="PF04406"/>
    </source>
</evidence>
<dbReference type="PANTHER" id="PTHR10848">
    <property type="entry name" value="MEIOTIC RECOMBINATION PROTEIN SPO11"/>
    <property type="match status" value="1"/>
</dbReference>
<dbReference type="STRING" id="717646.M2MC94"/>
<evidence type="ECO:0000313" key="13">
    <source>
        <dbReference type="EMBL" id="EMC94131.1"/>
    </source>
</evidence>
<comment type="similarity">
    <text evidence="3 10">Belongs to the TOP6A family.</text>
</comment>
<evidence type="ECO:0000256" key="4">
    <source>
        <dbReference type="ARBA" id="ARBA00012895"/>
    </source>
</evidence>
<comment type="cofactor">
    <cofactor evidence="2">
        <name>Mg(2+)</name>
        <dbReference type="ChEBI" id="CHEBI:18420"/>
    </cofactor>
</comment>
<evidence type="ECO:0000313" key="14">
    <source>
        <dbReference type="Proteomes" id="UP000011761"/>
    </source>
</evidence>
<dbReference type="GO" id="GO:0046872">
    <property type="term" value="F:metal ion binding"/>
    <property type="evidence" value="ECO:0007669"/>
    <property type="project" value="UniProtKB-KW"/>
</dbReference>
<dbReference type="InterPro" id="IPR036078">
    <property type="entry name" value="Spo11/TopoVI_A_sf"/>
</dbReference>
<dbReference type="Gene3D" id="3.40.1360.10">
    <property type="match status" value="1"/>
</dbReference>
<evidence type="ECO:0000256" key="9">
    <source>
        <dbReference type="ARBA" id="ARBA00023235"/>
    </source>
</evidence>
<comment type="catalytic activity">
    <reaction evidence="1 10">
        <text>ATP-dependent breakage, passage and rejoining of double-stranded DNA.</text>
        <dbReference type="EC" id="5.6.2.2"/>
    </reaction>
</comment>
<dbReference type="PANTHER" id="PTHR10848:SF0">
    <property type="entry name" value="MEIOTIC RECOMBINATION PROTEIN SPO11"/>
    <property type="match status" value="1"/>
</dbReference>
<dbReference type="RefSeq" id="XP_007678756.1">
    <property type="nucleotide sequence ID" value="XM_007680566.1"/>
</dbReference>
<keyword evidence="5" id="KW-0479">Metal-binding</keyword>
<dbReference type="GO" id="GO:0003677">
    <property type="term" value="F:DNA binding"/>
    <property type="evidence" value="ECO:0007669"/>
    <property type="project" value="UniProtKB-UniRule"/>
</dbReference>
<name>M2MC94_BAUPA</name>
<feature type="domain" description="Topoisomerase 6 subunit A/Spo11 TOPRIM" evidence="12">
    <location>
        <begin position="189"/>
        <end position="376"/>
    </location>
</feature>
<evidence type="ECO:0000256" key="1">
    <source>
        <dbReference type="ARBA" id="ARBA00000185"/>
    </source>
</evidence>
<gene>
    <name evidence="13" type="ORF">BAUCODRAFT_74427</name>
</gene>
<dbReference type="Pfam" id="PF21180">
    <property type="entry name" value="TOP6A-Spo11_Toprim"/>
    <property type="match status" value="1"/>
</dbReference>
<keyword evidence="9 10" id="KW-0413">Isomerase</keyword>
<dbReference type="InterPro" id="IPR036388">
    <property type="entry name" value="WH-like_DNA-bd_sf"/>
</dbReference>
<dbReference type="Pfam" id="PF04406">
    <property type="entry name" value="TP6A_N"/>
    <property type="match status" value="1"/>
</dbReference>
<dbReference type="FunFam" id="3.40.1360.10:FF:000018">
    <property type="entry name" value="Type II DNA topoisomerase VI subunit A"/>
    <property type="match status" value="1"/>
</dbReference>
<dbReference type="InterPro" id="IPR002815">
    <property type="entry name" value="Spo11/TopoVI_A"/>
</dbReference>
<dbReference type="SUPFAM" id="SSF56726">
    <property type="entry name" value="DNA topoisomerase IV, alpha subunit"/>
    <property type="match status" value="1"/>
</dbReference>
<evidence type="ECO:0000259" key="12">
    <source>
        <dbReference type="Pfam" id="PF21180"/>
    </source>
</evidence>
<dbReference type="PRINTS" id="PR01550">
    <property type="entry name" value="TOP6AFAMILY"/>
</dbReference>
<evidence type="ECO:0000256" key="3">
    <source>
        <dbReference type="ARBA" id="ARBA00006559"/>
    </source>
</evidence>
<dbReference type="GO" id="GO:0005524">
    <property type="term" value="F:ATP binding"/>
    <property type="evidence" value="ECO:0007669"/>
    <property type="project" value="InterPro"/>
</dbReference>
<evidence type="ECO:0000256" key="2">
    <source>
        <dbReference type="ARBA" id="ARBA00001946"/>
    </source>
</evidence>
<sequence length="395" mass="43633">MPYDTKTNIAGEIPNSVQEKIGLIFQGLNRDLLEQRDGLALTLRTRTRQASSSSHENGNARDVKFRRLCFPGRGVEDAWRFTVVLRMLELVHEALSTGKTLSKRDIYYRDPALFGSQTHVDRYIDDIAFTFDVPRSALNVTAVAKGLILGAVTFCRRDGSNANAAVDREGVLVPPLSELLSVSMKAVKWVLVIEKEASFRSLASSNFWDRLSTEGVLLTGKGYPDIATRALLRFLSEPSPQNGFASPPVYGLVDFDPDGLAILATYKHGSFALAHENSSLQVPQLKWLGLRSEHILMESDDPHASQGLMMLTPRDRGKARKMLERSVPGSISGALEADSEEWRGALQVMLMLNVKAELQLLDAQSGGVSELLESYLAMQSRYTASLTRNLHVDSP</sequence>
<dbReference type="AlphaFoldDB" id="M2MC94"/>
<dbReference type="GO" id="GO:0042138">
    <property type="term" value="P:meiotic DNA double-strand break formation"/>
    <property type="evidence" value="ECO:0007669"/>
    <property type="project" value="TreeGrafter"/>
</dbReference>
<dbReference type="eggNOG" id="KOG2795">
    <property type="taxonomic scope" value="Eukaryota"/>
</dbReference>
<dbReference type="GO" id="GO:0003918">
    <property type="term" value="F:DNA topoisomerase type II (double strand cut, ATP-hydrolyzing) activity"/>
    <property type="evidence" value="ECO:0007669"/>
    <property type="project" value="UniProtKB-UniRule"/>
</dbReference>
<dbReference type="OrthoDB" id="5377392at2759"/>
<feature type="domain" description="Spo11/DNA topoisomerase VI subunit A N-terminal" evidence="11">
    <location>
        <begin position="79"/>
        <end position="140"/>
    </location>
</feature>
<dbReference type="InterPro" id="IPR013049">
    <property type="entry name" value="Spo11/TopoVI_A_N"/>
</dbReference>
<feature type="active site" description="O-(5'-phospho-DNA)-tyrosine intermediate" evidence="10">
    <location>
        <position position="108"/>
    </location>
</feature>
<keyword evidence="6" id="KW-0460">Magnesium</keyword>
<dbReference type="HOGENOM" id="CLU_037229_0_0_1"/>
<keyword evidence="8 10" id="KW-0238">DNA-binding</keyword>
<dbReference type="GO" id="GO:0000706">
    <property type="term" value="P:meiotic DNA double-strand break processing"/>
    <property type="evidence" value="ECO:0007669"/>
    <property type="project" value="TreeGrafter"/>
</dbReference>
<keyword evidence="14" id="KW-1185">Reference proteome</keyword>
<accession>M2MC94</accession>
<proteinExistence type="inferred from homology"/>
<evidence type="ECO:0000256" key="5">
    <source>
        <dbReference type="ARBA" id="ARBA00022723"/>
    </source>
</evidence>
<protein>
    <recommendedName>
        <fullName evidence="4">DNA topoisomerase (ATP-hydrolyzing)</fullName>
        <ecNumber evidence="4">5.6.2.2</ecNumber>
    </recommendedName>
</protein>
<dbReference type="EC" id="5.6.2.2" evidence="4"/>
<evidence type="ECO:0000256" key="10">
    <source>
        <dbReference type="PROSITE-ProRule" id="PRU01385"/>
    </source>
</evidence>
<dbReference type="Gene3D" id="1.10.10.10">
    <property type="entry name" value="Winged helix-like DNA-binding domain superfamily/Winged helix DNA-binding domain"/>
    <property type="match status" value="1"/>
</dbReference>
<dbReference type="GO" id="GO:0007131">
    <property type="term" value="P:reciprocal meiotic recombination"/>
    <property type="evidence" value="ECO:0007669"/>
    <property type="project" value="TreeGrafter"/>
</dbReference>
<dbReference type="OMA" id="IYYLDPV"/>
<organism evidence="13 14">
    <name type="scientific">Baudoinia panamericana (strain UAMH 10762)</name>
    <name type="common">Angels' share fungus</name>
    <name type="synonym">Baudoinia compniacensis (strain UAMH 10762)</name>
    <dbReference type="NCBI Taxonomy" id="717646"/>
    <lineage>
        <taxon>Eukaryota</taxon>
        <taxon>Fungi</taxon>
        <taxon>Dikarya</taxon>
        <taxon>Ascomycota</taxon>
        <taxon>Pezizomycotina</taxon>
        <taxon>Dothideomycetes</taxon>
        <taxon>Dothideomycetidae</taxon>
        <taxon>Mycosphaerellales</taxon>
        <taxon>Teratosphaeriaceae</taxon>
        <taxon>Baudoinia</taxon>
    </lineage>
</organism>
<evidence type="ECO:0000256" key="8">
    <source>
        <dbReference type="ARBA" id="ARBA00023125"/>
    </source>
</evidence>
<dbReference type="InterPro" id="IPR034136">
    <property type="entry name" value="TOPRIM_Topo6A/Spo11"/>
</dbReference>